<dbReference type="InterPro" id="IPR004556">
    <property type="entry name" value="HemK-like"/>
</dbReference>
<organism evidence="8 9">
    <name type="scientific">Seohaeicola saemankumensis</name>
    <dbReference type="NCBI Taxonomy" id="481181"/>
    <lineage>
        <taxon>Bacteria</taxon>
        <taxon>Pseudomonadati</taxon>
        <taxon>Pseudomonadota</taxon>
        <taxon>Alphaproteobacteria</taxon>
        <taxon>Rhodobacterales</taxon>
        <taxon>Roseobacteraceae</taxon>
        <taxon>Seohaeicola</taxon>
    </lineage>
</organism>
<keyword evidence="9" id="KW-1185">Reference proteome</keyword>
<feature type="binding site" evidence="5">
    <location>
        <position position="142"/>
    </location>
    <ligand>
        <name>S-adenosyl-L-methionine</name>
        <dbReference type="ChEBI" id="CHEBI:59789"/>
    </ligand>
</feature>
<dbReference type="InterPro" id="IPR002052">
    <property type="entry name" value="DNA_methylase_N6_adenine_CS"/>
</dbReference>
<dbReference type="InterPro" id="IPR040758">
    <property type="entry name" value="PrmC_N"/>
</dbReference>
<comment type="function">
    <text evidence="5">Methylates the class 1 translation termination release factors RF1/PrfA and RF2/PrfB on the glutamine residue of the universally conserved GGQ motif.</text>
</comment>
<feature type="binding site" evidence="5">
    <location>
        <position position="185"/>
    </location>
    <ligand>
        <name>S-adenosyl-L-methionine</name>
        <dbReference type="ChEBI" id="CHEBI:59789"/>
    </ligand>
</feature>
<dbReference type="NCBIfam" id="TIGR00536">
    <property type="entry name" value="hemK_fam"/>
    <property type="match status" value="1"/>
</dbReference>
<evidence type="ECO:0000259" key="7">
    <source>
        <dbReference type="Pfam" id="PF17827"/>
    </source>
</evidence>
<protein>
    <recommendedName>
        <fullName evidence="5">Release factor glutamine methyltransferase</fullName>
        <shortName evidence="5">RF MTase</shortName>
        <ecNumber evidence="5">2.1.1.297</ecNumber>
    </recommendedName>
    <alternativeName>
        <fullName evidence="5">N5-glutamine methyltransferase PrmC</fullName>
    </alternativeName>
    <alternativeName>
        <fullName evidence="5">Protein-(glutamine-N5) MTase PrmC</fullName>
    </alternativeName>
    <alternativeName>
        <fullName evidence="5">Protein-glutamine N-methyltransferase PrmC</fullName>
    </alternativeName>
</protein>
<gene>
    <name evidence="5 8" type="primary">prmC</name>
    <name evidence="8" type="ORF">ACFQ3C_15000</name>
</gene>
<evidence type="ECO:0000313" key="8">
    <source>
        <dbReference type="EMBL" id="MFD1195979.1"/>
    </source>
</evidence>
<sequence>MTRSIAETLRDAVRRLDSAGIQEASADARHLLAHALGVGRDRLILIGPDPMPDDARVAFEAALARRLAREPVSRIIGQRLFWGRIFGVTPDVLDPRADTETLIAAALAGPVPDRLLDLGTGSGAIALTLLAEWPRARAVATDISPAALAVAAQNARALDVADRVELRLSDWFADVTGRFDLILSNPPYIAADEMPGLAPEVVLHDPALALSPGGDGLSPYRIIAAQAAAHLTPEGRVMVEIGWTQGADVLAIFAAQGWRDLRLIRDLEGRDRVLCALIPADLAEMTRK</sequence>
<feature type="binding site" evidence="5">
    <location>
        <begin position="119"/>
        <end position="123"/>
    </location>
    <ligand>
        <name>S-adenosyl-L-methionine</name>
        <dbReference type="ChEBI" id="CHEBI:59789"/>
    </ligand>
</feature>
<feature type="domain" description="Release factor glutamine methyltransferase N-terminal" evidence="7">
    <location>
        <begin position="7"/>
        <end position="77"/>
    </location>
</feature>
<comment type="caution">
    <text evidence="8">The sequence shown here is derived from an EMBL/GenBank/DDBJ whole genome shotgun (WGS) entry which is preliminary data.</text>
</comment>
<evidence type="ECO:0000256" key="2">
    <source>
        <dbReference type="ARBA" id="ARBA00022679"/>
    </source>
</evidence>
<dbReference type="PROSITE" id="PS00092">
    <property type="entry name" value="N6_MTASE"/>
    <property type="match status" value="1"/>
</dbReference>
<dbReference type="InterPro" id="IPR029063">
    <property type="entry name" value="SAM-dependent_MTases_sf"/>
</dbReference>
<proteinExistence type="inferred from homology"/>
<evidence type="ECO:0000256" key="1">
    <source>
        <dbReference type="ARBA" id="ARBA00022603"/>
    </source>
</evidence>
<reference evidence="9" key="1">
    <citation type="journal article" date="2019" name="Int. J. Syst. Evol. Microbiol.">
        <title>The Global Catalogue of Microorganisms (GCM) 10K type strain sequencing project: providing services to taxonomists for standard genome sequencing and annotation.</title>
        <authorList>
            <consortium name="The Broad Institute Genomics Platform"/>
            <consortium name="The Broad Institute Genome Sequencing Center for Infectious Disease"/>
            <person name="Wu L."/>
            <person name="Ma J."/>
        </authorList>
    </citation>
    <scope>NUCLEOTIDE SEQUENCE [LARGE SCALE GENOMIC DNA]</scope>
    <source>
        <strain evidence="9">CCUG 55328</strain>
    </source>
</reference>
<dbReference type="Gene3D" id="1.10.8.10">
    <property type="entry name" value="DNA helicase RuvA subunit, C-terminal domain"/>
    <property type="match status" value="1"/>
</dbReference>
<comment type="similarity">
    <text evidence="5">Belongs to the protein N5-glutamine methyltransferase family. PrmC subfamily.</text>
</comment>
<dbReference type="GO" id="GO:0102559">
    <property type="term" value="F:peptide chain release factor N(5)-glutamine methyltransferase activity"/>
    <property type="evidence" value="ECO:0007669"/>
    <property type="project" value="UniProtKB-EC"/>
</dbReference>
<dbReference type="CDD" id="cd02440">
    <property type="entry name" value="AdoMet_MTases"/>
    <property type="match status" value="1"/>
</dbReference>
<accession>A0ABW3TFL5</accession>
<dbReference type="SUPFAM" id="SSF53335">
    <property type="entry name" value="S-adenosyl-L-methionine-dependent methyltransferases"/>
    <property type="match status" value="1"/>
</dbReference>
<dbReference type="Pfam" id="PF05175">
    <property type="entry name" value="MTS"/>
    <property type="match status" value="1"/>
</dbReference>
<dbReference type="Gene3D" id="3.40.50.150">
    <property type="entry name" value="Vaccinia Virus protein VP39"/>
    <property type="match status" value="1"/>
</dbReference>
<dbReference type="HAMAP" id="MF_02126">
    <property type="entry name" value="RF_methyltr_PrmC"/>
    <property type="match status" value="1"/>
</dbReference>
<dbReference type="Proteomes" id="UP001597151">
    <property type="component" value="Unassembled WGS sequence"/>
</dbReference>
<dbReference type="InterPro" id="IPR007848">
    <property type="entry name" value="Small_mtfrase_dom"/>
</dbReference>
<dbReference type="EMBL" id="JBHTKR010000006">
    <property type="protein sequence ID" value="MFD1195979.1"/>
    <property type="molecule type" value="Genomic_DNA"/>
</dbReference>
<keyword evidence="1 5" id="KW-0489">Methyltransferase</keyword>
<dbReference type="EC" id="2.1.1.297" evidence="5"/>
<evidence type="ECO:0000313" key="9">
    <source>
        <dbReference type="Proteomes" id="UP001597151"/>
    </source>
</evidence>
<dbReference type="GO" id="GO:0032259">
    <property type="term" value="P:methylation"/>
    <property type="evidence" value="ECO:0007669"/>
    <property type="project" value="UniProtKB-KW"/>
</dbReference>
<dbReference type="RefSeq" id="WP_380793464.1">
    <property type="nucleotide sequence ID" value="NZ_JBHTKR010000006.1"/>
</dbReference>
<feature type="binding site" evidence="5">
    <location>
        <position position="171"/>
    </location>
    <ligand>
        <name>S-adenosyl-L-methionine</name>
        <dbReference type="ChEBI" id="CHEBI:59789"/>
    </ligand>
</feature>
<dbReference type="NCBIfam" id="TIGR03534">
    <property type="entry name" value="RF_mod_PrmC"/>
    <property type="match status" value="1"/>
</dbReference>
<dbReference type="PANTHER" id="PTHR18895">
    <property type="entry name" value="HEMK METHYLTRANSFERASE"/>
    <property type="match status" value="1"/>
</dbReference>
<evidence type="ECO:0000256" key="4">
    <source>
        <dbReference type="ARBA" id="ARBA00048391"/>
    </source>
</evidence>
<evidence type="ECO:0000259" key="6">
    <source>
        <dbReference type="Pfam" id="PF05175"/>
    </source>
</evidence>
<keyword evidence="2 5" id="KW-0808">Transferase</keyword>
<name>A0ABW3TFL5_9RHOB</name>
<evidence type="ECO:0000256" key="5">
    <source>
        <dbReference type="HAMAP-Rule" id="MF_02126"/>
    </source>
</evidence>
<comment type="catalytic activity">
    <reaction evidence="4 5">
        <text>L-glutaminyl-[peptide chain release factor] + S-adenosyl-L-methionine = N(5)-methyl-L-glutaminyl-[peptide chain release factor] + S-adenosyl-L-homocysteine + H(+)</text>
        <dbReference type="Rhea" id="RHEA:42896"/>
        <dbReference type="Rhea" id="RHEA-COMP:10271"/>
        <dbReference type="Rhea" id="RHEA-COMP:10272"/>
        <dbReference type="ChEBI" id="CHEBI:15378"/>
        <dbReference type="ChEBI" id="CHEBI:30011"/>
        <dbReference type="ChEBI" id="CHEBI:57856"/>
        <dbReference type="ChEBI" id="CHEBI:59789"/>
        <dbReference type="ChEBI" id="CHEBI:61891"/>
        <dbReference type="EC" id="2.1.1.297"/>
    </reaction>
</comment>
<feature type="binding site" evidence="5">
    <location>
        <begin position="185"/>
        <end position="188"/>
    </location>
    <ligand>
        <name>substrate</name>
    </ligand>
</feature>
<dbReference type="InterPro" id="IPR019874">
    <property type="entry name" value="RF_methyltr_PrmC"/>
</dbReference>
<dbReference type="InterPro" id="IPR050320">
    <property type="entry name" value="N5-glutamine_MTase"/>
</dbReference>
<dbReference type="Pfam" id="PF17827">
    <property type="entry name" value="PrmC_N"/>
    <property type="match status" value="1"/>
</dbReference>
<evidence type="ECO:0000256" key="3">
    <source>
        <dbReference type="ARBA" id="ARBA00022691"/>
    </source>
</evidence>
<feature type="domain" description="Methyltransferase small" evidence="6">
    <location>
        <begin position="104"/>
        <end position="214"/>
    </location>
</feature>
<dbReference type="PANTHER" id="PTHR18895:SF74">
    <property type="entry name" value="MTRF1L RELEASE FACTOR GLUTAMINE METHYLTRANSFERASE"/>
    <property type="match status" value="1"/>
</dbReference>
<keyword evidence="3 5" id="KW-0949">S-adenosyl-L-methionine</keyword>